<evidence type="ECO:0000313" key="2">
    <source>
        <dbReference type="Proteomes" id="UP000011885"/>
    </source>
</evidence>
<evidence type="ECO:0000313" key="1">
    <source>
        <dbReference type="EMBL" id="EMI57261.1"/>
    </source>
</evidence>
<organism evidence="1 2">
    <name type="scientific">Rhodopirellula sallentina SM41</name>
    <dbReference type="NCBI Taxonomy" id="1263870"/>
    <lineage>
        <taxon>Bacteria</taxon>
        <taxon>Pseudomonadati</taxon>
        <taxon>Planctomycetota</taxon>
        <taxon>Planctomycetia</taxon>
        <taxon>Pirellulales</taxon>
        <taxon>Pirellulaceae</taxon>
        <taxon>Rhodopirellula</taxon>
    </lineage>
</organism>
<proteinExistence type="predicted"/>
<sequence>MEAVQSRQKNPSIRETHDTAYCANSNKTSTHTTIHQNNSFWVKMSA</sequence>
<reference evidence="1 2" key="1">
    <citation type="journal article" date="2013" name="Mar. Genomics">
        <title>Expression of sulfatases in Rhodopirellula baltica and the diversity of sulfatases in the genus Rhodopirellula.</title>
        <authorList>
            <person name="Wegner C.E."/>
            <person name="Richter-Heitmann T."/>
            <person name="Klindworth A."/>
            <person name="Klockow C."/>
            <person name="Richter M."/>
            <person name="Achstetter T."/>
            <person name="Glockner F.O."/>
            <person name="Harder J."/>
        </authorList>
    </citation>
    <scope>NUCLEOTIDE SEQUENCE [LARGE SCALE GENOMIC DNA]</scope>
    <source>
        <strain evidence="1 2">SM41</strain>
    </source>
</reference>
<dbReference type="Proteomes" id="UP000011885">
    <property type="component" value="Unassembled WGS sequence"/>
</dbReference>
<keyword evidence="2" id="KW-1185">Reference proteome</keyword>
<dbReference type="AlphaFoldDB" id="M5UHF2"/>
<comment type="caution">
    <text evidence="1">The sequence shown here is derived from an EMBL/GenBank/DDBJ whole genome shotgun (WGS) entry which is preliminary data.</text>
</comment>
<dbReference type="EMBL" id="ANOH01000099">
    <property type="protein sequence ID" value="EMI57261.1"/>
    <property type="molecule type" value="Genomic_DNA"/>
</dbReference>
<gene>
    <name evidence="1" type="ORF">RSSM_01297</name>
</gene>
<accession>M5UHF2</accession>
<protein>
    <submittedName>
        <fullName evidence="1">Uncharacterized protein</fullName>
    </submittedName>
</protein>
<name>M5UHF2_9BACT</name>
<dbReference type="PATRIC" id="fig|1263870.3.peg.1398"/>